<sequence>MKNILSISLVLILLVGVSCQNKGYPKPDGLPSQNEMVDILYEIHLAEAIANRNRYTVRDSTKIESDDMYQAVLEKHGLNDSIMAMSVIYYSGKPKVYEKIYSKVVERLNVKIEDMKKKSELKVESPEAKE</sequence>
<evidence type="ECO:0000313" key="2">
    <source>
        <dbReference type="EMBL" id="RKD92142.1"/>
    </source>
</evidence>
<dbReference type="EMBL" id="RAPN01000001">
    <property type="protein sequence ID" value="RKD92142.1"/>
    <property type="molecule type" value="Genomic_DNA"/>
</dbReference>
<reference evidence="2 3" key="1">
    <citation type="submission" date="2018-09" db="EMBL/GenBank/DDBJ databases">
        <title>Genomic Encyclopedia of Archaeal and Bacterial Type Strains, Phase II (KMG-II): from individual species to whole genera.</title>
        <authorList>
            <person name="Goeker M."/>
        </authorList>
    </citation>
    <scope>NUCLEOTIDE SEQUENCE [LARGE SCALE GENOMIC DNA]</scope>
    <source>
        <strain evidence="2 3">DSM 27148</strain>
    </source>
</reference>
<evidence type="ECO:0000259" key="1">
    <source>
        <dbReference type="Pfam" id="PF14129"/>
    </source>
</evidence>
<dbReference type="AlphaFoldDB" id="A0A419W9Q3"/>
<dbReference type="Proteomes" id="UP000283387">
    <property type="component" value="Unassembled WGS sequence"/>
</dbReference>
<proteinExistence type="predicted"/>
<feature type="domain" description="DUF4296" evidence="1">
    <location>
        <begin position="27"/>
        <end position="111"/>
    </location>
</feature>
<keyword evidence="3" id="KW-1185">Reference proteome</keyword>
<dbReference type="RefSeq" id="WP_120273384.1">
    <property type="nucleotide sequence ID" value="NZ_RAPN01000001.1"/>
</dbReference>
<dbReference type="InterPro" id="IPR025381">
    <property type="entry name" value="DUF4296"/>
</dbReference>
<organism evidence="2 3">
    <name type="scientific">Mangrovibacterium diazotrophicum</name>
    <dbReference type="NCBI Taxonomy" id="1261403"/>
    <lineage>
        <taxon>Bacteria</taxon>
        <taxon>Pseudomonadati</taxon>
        <taxon>Bacteroidota</taxon>
        <taxon>Bacteroidia</taxon>
        <taxon>Marinilabiliales</taxon>
        <taxon>Prolixibacteraceae</taxon>
        <taxon>Mangrovibacterium</taxon>
    </lineage>
</organism>
<name>A0A419W9Q3_9BACT</name>
<protein>
    <submittedName>
        <fullName evidence="2">Uncharacterized protein DUF4296</fullName>
    </submittedName>
</protein>
<evidence type="ECO:0000313" key="3">
    <source>
        <dbReference type="Proteomes" id="UP000283387"/>
    </source>
</evidence>
<comment type="caution">
    <text evidence="2">The sequence shown here is derived from an EMBL/GenBank/DDBJ whole genome shotgun (WGS) entry which is preliminary data.</text>
</comment>
<dbReference type="Pfam" id="PF14129">
    <property type="entry name" value="DUF4296"/>
    <property type="match status" value="1"/>
</dbReference>
<dbReference type="PROSITE" id="PS51257">
    <property type="entry name" value="PROKAR_LIPOPROTEIN"/>
    <property type="match status" value="1"/>
</dbReference>
<dbReference type="OrthoDB" id="678784at2"/>
<gene>
    <name evidence="2" type="ORF">BC643_2512</name>
</gene>
<accession>A0A419W9Q3</accession>